<feature type="transmembrane region" description="Helical" evidence="1">
    <location>
        <begin position="95"/>
        <end position="116"/>
    </location>
</feature>
<name>A0A9N8WZE8_9BURK</name>
<protein>
    <recommendedName>
        <fullName evidence="2">Membrane protein 6-pyruvoyl-tetrahydropterin synthase-related domain-containing protein</fullName>
    </recommendedName>
</protein>
<reference evidence="3" key="1">
    <citation type="submission" date="2021-04" db="EMBL/GenBank/DDBJ databases">
        <authorList>
            <person name="Vanwijnsberghe S."/>
        </authorList>
    </citation>
    <scope>NUCLEOTIDE SEQUENCE</scope>
    <source>
        <strain evidence="3">LMG 31841</strain>
    </source>
</reference>
<dbReference type="EMBL" id="CAJQZC010000001">
    <property type="protein sequence ID" value="CAG4886633.1"/>
    <property type="molecule type" value="Genomic_DNA"/>
</dbReference>
<keyword evidence="1" id="KW-0812">Transmembrane</keyword>
<feature type="transmembrane region" description="Helical" evidence="1">
    <location>
        <begin position="241"/>
        <end position="265"/>
    </location>
</feature>
<gene>
    <name evidence="3" type="ORF">LMG31841_00231</name>
</gene>
<evidence type="ECO:0000313" key="4">
    <source>
        <dbReference type="Proteomes" id="UP000789704"/>
    </source>
</evidence>
<evidence type="ECO:0000259" key="2">
    <source>
        <dbReference type="Pfam" id="PF10131"/>
    </source>
</evidence>
<sequence>MTQAPCSDPSVQEALSQDEFHRARYVPGARFLATTIGVLLSVYVVTVLFGPIVWGWDTYSSFARLHDATVALRAGDLFPVWTPANANGFGSPVTFFYHKLFSLVGAFFTIATGDAVTGFRLAVLLFSTVMFYGVQACAGRLGADTTSRLVIATASLYAPFALRNLIEGCDVAQYAAMSIIPLILAIVIDLQLGRFRKWQGAVLFVLLSLLILAHVLIFVGVIGLLLLFAFHQVAVSGKGRWPFVVGAGAALLAFVVLVYVPFVFWSVEFCPDQAKIFGAPDRNVMSFQSVFSPFPGSFTGWPLFALLAGMVIQICRPKSPRIVIAFGMVALVLTLLVTRIGIPFWRASHLLDFVQFPYRLLTIAMPICFVAVAGLIERLPFAAKRRVQLGLLVIALLHAVAATHLYLNTFPTVALATLRQELPLTGTAAEVRVSPDAGGEYFPAAFQSQLARIVVWKVSPNTVLPAPRSLVETAGCTYENTPRPTYFNELRVSVVCPTAGHLRVNQFSTPFLYSVATGSEGAIVKPVANDQFIDFALPAGQWNVVVKERTYLDLVLMAWRARLSRYGI</sequence>
<feature type="transmembrane region" description="Helical" evidence="1">
    <location>
        <begin position="322"/>
        <end position="344"/>
    </location>
</feature>
<feature type="transmembrane region" description="Helical" evidence="1">
    <location>
        <begin position="200"/>
        <end position="229"/>
    </location>
</feature>
<dbReference type="Pfam" id="PF10131">
    <property type="entry name" value="PTPS_related"/>
    <property type="match status" value="1"/>
</dbReference>
<feature type="transmembrane region" description="Helical" evidence="1">
    <location>
        <begin position="356"/>
        <end position="376"/>
    </location>
</feature>
<feature type="transmembrane region" description="Helical" evidence="1">
    <location>
        <begin position="171"/>
        <end position="188"/>
    </location>
</feature>
<feature type="transmembrane region" description="Helical" evidence="1">
    <location>
        <begin position="149"/>
        <end position="166"/>
    </location>
</feature>
<keyword evidence="1" id="KW-1133">Transmembrane helix</keyword>
<keyword evidence="4" id="KW-1185">Reference proteome</keyword>
<feature type="transmembrane region" description="Helical" evidence="1">
    <location>
        <begin position="388"/>
        <end position="407"/>
    </location>
</feature>
<proteinExistence type="predicted"/>
<evidence type="ECO:0000313" key="3">
    <source>
        <dbReference type="EMBL" id="CAG4886633.1"/>
    </source>
</evidence>
<keyword evidence="1" id="KW-0472">Membrane</keyword>
<evidence type="ECO:0000256" key="1">
    <source>
        <dbReference type="SAM" id="Phobius"/>
    </source>
</evidence>
<organism evidence="3 4">
    <name type="scientific">Paraburkholderia saeva</name>
    <dbReference type="NCBI Taxonomy" id="2777537"/>
    <lineage>
        <taxon>Bacteria</taxon>
        <taxon>Pseudomonadati</taxon>
        <taxon>Pseudomonadota</taxon>
        <taxon>Betaproteobacteria</taxon>
        <taxon>Burkholderiales</taxon>
        <taxon>Burkholderiaceae</taxon>
        <taxon>Paraburkholderia</taxon>
    </lineage>
</organism>
<dbReference type="AlphaFoldDB" id="A0A9N8WZE8"/>
<comment type="caution">
    <text evidence="3">The sequence shown here is derived from an EMBL/GenBank/DDBJ whole genome shotgun (WGS) entry which is preliminary data.</text>
</comment>
<feature type="transmembrane region" description="Helical" evidence="1">
    <location>
        <begin position="123"/>
        <end position="143"/>
    </location>
</feature>
<feature type="domain" description="Membrane protein 6-pyruvoyl-tetrahydropterin synthase-related" evidence="2">
    <location>
        <begin position="103"/>
        <end position="411"/>
    </location>
</feature>
<accession>A0A9N8WZE8</accession>
<feature type="transmembrane region" description="Helical" evidence="1">
    <location>
        <begin position="31"/>
        <end position="54"/>
    </location>
</feature>
<feature type="transmembrane region" description="Helical" evidence="1">
    <location>
        <begin position="298"/>
        <end position="315"/>
    </location>
</feature>
<dbReference type="RefSeq" id="WP_228874312.1">
    <property type="nucleotide sequence ID" value="NZ_CAJQZC010000001.1"/>
</dbReference>
<dbReference type="InterPro" id="IPR018776">
    <property type="entry name" value="Membrane_prot_PTPS-rel_domain"/>
</dbReference>
<dbReference type="Proteomes" id="UP000789704">
    <property type="component" value="Unassembled WGS sequence"/>
</dbReference>